<dbReference type="InterPro" id="IPR058594">
    <property type="entry name" value="PB1-like_dom_pln"/>
</dbReference>
<name>A0A4U6SZY2_SETVI</name>
<reference evidence="3" key="1">
    <citation type="submission" date="2019-03" db="EMBL/GenBank/DDBJ databases">
        <title>WGS assembly of Setaria viridis.</title>
        <authorList>
            <person name="Huang P."/>
            <person name="Jenkins J."/>
            <person name="Grimwood J."/>
            <person name="Barry K."/>
            <person name="Healey A."/>
            <person name="Mamidi S."/>
            <person name="Sreedasyam A."/>
            <person name="Shu S."/>
            <person name="Feldman M."/>
            <person name="Wu J."/>
            <person name="Yu Y."/>
            <person name="Chen C."/>
            <person name="Johnson J."/>
            <person name="Rokhsar D."/>
            <person name="Baxter I."/>
            <person name="Schmutz J."/>
            <person name="Brutnell T."/>
            <person name="Kellogg E."/>
        </authorList>
    </citation>
    <scope>NUCLEOTIDE SEQUENCE [LARGE SCALE GENOMIC DNA]</scope>
</reference>
<dbReference type="Gramene" id="TKV93793">
    <property type="protein sequence ID" value="TKV93793"/>
    <property type="gene ID" value="SEVIR_9G252200v2"/>
</dbReference>
<evidence type="ECO:0000256" key="1">
    <source>
        <dbReference type="SAM" id="MobiDB-lite"/>
    </source>
</evidence>
<feature type="domain" description="PB1-like" evidence="2">
    <location>
        <begin position="9"/>
        <end position="73"/>
    </location>
</feature>
<dbReference type="OMA" id="FREDIIC"/>
<dbReference type="AlphaFoldDB" id="A0A4U6SZY2"/>
<evidence type="ECO:0000313" key="4">
    <source>
        <dbReference type="Proteomes" id="UP000298652"/>
    </source>
</evidence>
<feature type="compositionally biased region" description="Polar residues" evidence="1">
    <location>
        <begin position="141"/>
        <end position="155"/>
    </location>
</feature>
<organism evidence="3 4">
    <name type="scientific">Setaria viridis</name>
    <name type="common">Green bristlegrass</name>
    <name type="synonym">Setaria italica subsp. viridis</name>
    <dbReference type="NCBI Taxonomy" id="4556"/>
    <lineage>
        <taxon>Eukaryota</taxon>
        <taxon>Viridiplantae</taxon>
        <taxon>Streptophyta</taxon>
        <taxon>Embryophyta</taxon>
        <taxon>Tracheophyta</taxon>
        <taxon>Spermatophyta</taxon>
        <taxon>Magnoliopsida</taxon>
        <taxon>Liliopsida</taxon>
        <taxon>Poales</taxon>
        <taxon>Poaceae</taxon>
        <taxon>PACMAD clade</taxon>
        <taxon>Panicoideae</taxon>
        <taxon>Panicodae</taxon>
        <taxon>Paniceae</taxon>
        <taxon>Cenchrinae</taxon>
        <taxon>Setaria</taxon>
    </lineage>
</organism>
<accession>A0A4U6SZY2</accession>
<feature type="compositionally biased region" description="Acidic residues" evidence="1">
    <location>
        <begin position="209"/>
        <end position="220"/>
    </location>
</feature>
<dbReference type="EMBL" id="CM016560">
    <property type="protein sequence ID" value="TKV93793.1"/>
    <property type="molecule type" value="Genomic_DNA"/>
</dbReference>
<dbReference type="Proteomes" id="UP000298652">
    <property type="component" value="Chromosome 9"/>
</dbReference>
<proteinExistence type="predicted"/>
<gene>
    <name evidence="3" type="ORF">SEVIR_9G252200v2</name>
</gene>
<dbReference type="Pfam" id="PF26130">
    <property type="entry name" value="PB1-like"/>
    <property type="match status" value="1"/>
</dbReference>
<evidence type="ECO:0000259" key="2">
    <source>
        <dbReference type="Pfam" id="PF26130"/>
    </source>
</evidence>
<feature type="region of interest" description="Disordered" evidence="1">
    <location>
        <begin position="134"/>
        <end position="158"/>
    </location>
</feature>
<keyword evidence="4" id="KW-1185">Reference proteome</keyword>
<feature type="compositionally biased region" description="Basic and acidic residues" evidence="1">
    <location>
        <begin position="223"/>
        <end position="241"/>
    </location>
</feature>
<sequence length="250" mass="28482">MPQYGTGREEFSLEVHHGGFFVGLGHLRSYMDEKIDWFDLIDCDTWSPLWFDDFMQQLGYAMPNPNIKFCWLIITSDHNTNVMAKIVEKFSTLVVYVDHDDKFAHDNWDDVVANPVADLPKVLSLRKFEYVNSKPGRVEQGPSSEGNSEVVSERSSAGEDMYVDSDYEIEGDDLFEDNVDMDVSVAKDNKKARGSMLKTFQTSRPTVVADEDDTDDETLELPDSNKEGEGRGKFRSWREENVTSPSFFVG</sequence>
<evidence type="ECO:0000313" key="3">
    <source>
        <dbReference type="EMBL" id="TKV93793.1"/>
    </source>
</evidence>
<protein>
    <recommendedName>
        <fullName evidence="2">PB1-like domain-containing protein</fullName>
    </recommendedName>
</protein>
<feature type="region of interest" description="Disordered" evidence="1">
    <location>
        <begin position="202"/>
        <end position="250"/>
    </location>
</feature>